<organism evidence="2 3">
    <name type="scientific">Ferroplasma acidiphilum</name>
    <dbReference type="NCBI Taxonomy" id="74969"/>
    <lineage>
        <taxon>Archaea</taxon>
        <taxon>Methanobacteriati</taxon>
        <taxon>Thermoplasmatota</taxon>
        <taxon>Thermoplasmata</taxon>
        <taxon>Thermoplasmatales</taxon>
        <taxon>Ferroplasmaceae</taxon>
        <taxon>Ferroplasma</taxon>
    </lineage>
</organism>
<dbReference type="Proteomes" id="UP000192050">
    <property type="component" value="Chromosome"/>
</dbReference>
<dbReference type="InterPro" id="IPR018720">
    <property type="entry name" value="DUF2249"/>
</dbReference>
<evidence type="ECO:0000313" key="3">
    <source>
        <dbReference type="Proteomes" id="UP000192050"/>
    </source>
</evidence>
<dbReference type="AlphaFoldDB" id="A0A1V0N669"/>
<dbReference type="InterPro" id="IPR011051">
    <property type="entry name" value="RmlC_Cupin_sf"/>
</dbReference>
<dbReference type="PANTHER" id="PTHR37694:SF1">
    <property type="entry name" value="SLR8022 PROTEIN"/>
    <property type="match status" value="1"/>
</dbReference>
<dbReference type="KEGG" id="fai:FAD_1740"/>
<dbReference type="InterPro" id="IPR014710">
    <property type="entry name" value="RmlC-like_jellyroll"/>
</dbReference>
<dbReference type="RefSeq" id="WP_081143067.1">
    <property type="nucleotide sequence ID" value="NZ_CP015363.1"/>
</dbReference>
<feature type="domain" description="DUF2249" evidence="1">
    <location>
        <begin position="10"/>
        <end position="57"/>
    </location>
</feature>
<evidence type="ECO:0000259" key="1">
    <source>
        <dbReference type="Pfam" id="PF10006"/>
    </source>
</evidence>
<name>A0A1V0N669_9ARCH</name>
<dbReference type="Gene3D" id="2.60.120.10">
    <property type="entry name" value="Jelly Rolls"/>
    <property type="match status" value="1"/>
</dbReference>
<dbReference type="GeneID" id="31677231"/>
<dbReference type="PANTHER" id="PTHR37694">
    <property type="entry name" value="SLR8022 PROTEIN"/>
    <property type="match status" value="1"/>
</dbReference>
<dbReference type="EMBL" id="CP015363">
    <property type="protein sequence ID" value="ARD85579.1"/>
    <property type="molecule type" value="Genomic_DNA"/>
</dbReference>
<reference evidence="2 3" key="1">
    <citation type="submission" date="2011-10" db="EMBL/GenBank/DDBJ databases">
        <title>Metabolic and evolutionary patterns in the extreme acidophile Ferroplasma acidiphilum.</title>
        <authorList>
            <person name="Golyshina O.V."/>
            <person name="Kozyavkin S.A."/>
            <person name="Tatusov R.L."/>
            <person name="Slesarev A.I."/>
            <person name="Golyshin P.N."/>
        </authorList>
    </citation>
    <scope>NUCLEOTIDE SEQUENCE [LARGE SCALE GENOMIC DNA]</scope>
    <source>
        <strain evidence="3">Y</strain>
    </source>
</reference>
<sequence length="210" mass="23729">MGNIKNNYIEIDIRNIAPGERRSKIFERFLALGQGQELHVIADHDPVHLLGSMKSHKLPVDVAAYRTLTDKDGTFTGIFKKLEHENVNENFLATDIDQERNYLPDRFNPVTVYTGENYRVIITYIKAGQFIPVHSPSTDLIFSVFKGNGSMVAGDREINIHPGSIVIVHAGEKRGVFANTDMEAFHVVSPVPDEKDHLEVKEKLESKKYI</sequence>
<gene>
    <name evidence="2" type="ORF">FAD_1740</name>
</gene>
<dbReference type="STRING" id="74969.FAD_1740"/>
<dbReference type="SUPFAM" id="SSF51182">
    <property type="entry name" value="RmlC-like cupins"/>
    <property type="match status" value="1"/>
</dbReference>
<proteinExistence type="predicted"/>
<dbReference type="Pfam" id="PF10006">
    <property type="entry name" value="DUF2249"/>
    <property type="match status" value="1"/>
</dbReference>
<accession>A0A1V0N669</accession>
<dbReference type="OrthoDB" id="186771at2157"/>
<keyword evidence="3" id="KW-1185">Reference proteome</keyword>
<protein>
    <recommendedName>
        <fullName evidence="1">DUF2249 domain-containing protein</fullName>
    </recommendedName>
</protein>
<evidence type="ECO:0000313" key="2">
    <source>
        <dbReference type="EMBL" id="ARD85579.1"/>
    </source>
</evidence>